<dbReference type="Proteomes" id="UP000007347">
    <property type="component" value="Chromosome"/>
</dbReference>
<sequence length="211" mass="24225">MKQYKKGVVFITIYLLFSFVFSAFYTQNIFSIVSGSDAFAADDNQKQNDMPQTGDDAVEKKPCPECPECPDPAKVVLRGLEEKKTRIEKQQKIQLQEKKELELYEEQIDEKLESLKKLKQQIEADMALLTKKKTQKNLEKEAAYEAKIGRLVKMYAGMKPKNAAQIVDKMNLEVAQEIFLRMREASASQILTFVDSEKAAKISERLAFKRK</sequence>
<dbReference type="KEGG" id="dto:TOL2_C35810"/>
<evidence type="ECO:0000313" key="5">
    <source>
        <dbReference type="Proteomes" id="UP000007347"/>
    </source>
</evidence>
<gene>
    <name evidence="4" type="ordered locus">TOL2_C35810</name>
</gene>
<proteinExistence type="predicted"/>
<keyword evidence="3" id="KW-1133">Transmembrane helix</keyword>
<feature type="coiled-coil region" evidence="1">
    <location>
        <begin position="77"/>
        <end position="132"/>
    </location>
</feature>
<keyword evidence="4" id="KW-0966">Cell projection</keyword>
<organism evidence="4 5">
    <name type="scientific">Desulfobacula toluolica (strain DSM 7467 / Tol2)</name>
    <dbReference type="NCBI Taxonomy" id="651182"/>
    <lineage>
        <taxon>Bacteria</taxon>
        <taxon>Pseudomonadati</taxon>
        <taxon>Thermodesulfobacteriota</taxon>
        <taxon>Desulfobacteria</taxon>
        <taxon>Desulfobacterales</taxon>
        <taxon>Desulfobacteraceae</taxon>
        <taxon>Desulfobacula</taxon>
    </lineage>
</organism>
<evidence type="ECO:0000313" key="4">
    <source>
        <dbReference type="EMBL" id="CCK81738.1"/>
    </source>
</evidence>
<reference evidence="4 5" key="1">
    <citation type="journal article" date="2013" name="Environ. Microbiol.">
        <title>Complete genome, catabolic sub-proteomes and key-metabolites of Desulfobacula toluolica Tol2, a marine, aromatic compound-degrading, sulfate-reducing bacterium.</title>
        <authorList>
            <person name="Wohlbrand L."/>
            <person name="Jacob J.H."/>
            <person name="Kube M."/>
            <person name="Mussmann M."/>
            <person name="Jarling R."/>
            <person name="Beck A."/>
            <person name="Amann R."/>
            <person name="Wilkes H."/>
            <person name="Reinhardt R."/>
            <person name="Rabus R."/>
        </authorList>
    </citation>
    <scope>NUCLEOTIDE SEQUENCE [LARGE SCALE GENOMIC DNA]</scope>
    <source>
        <strain evidence="5">DSM 7467 / Tol2</strain>
    </source>
</reference>
<name>K0NNU3_DESTT</name>
<dbReference type="PATRIC" id="fig|651182.5.peg.4205"/>
<feature type="transmembrane region" description="Helical" evidence="3">
    <location>
        <begin position="7"/>
        <end position="25"/>
    </location>
</feature>
<keyword evidence="1" id="KW-0175">Coiled coil</keyword>
<keyword evidence="3" id="KW-0472">Membrane</keyword>
<evidence type="ECO:0000256" key="3">
    <source>
        <dbReference type="SAM" id="Phobius"/>
    </source>
</evidence>
<keyword evidence="5" id="KW-1185">Reference proteome</keyword>
<dbReference type="HOGENOM" id="CLU_1330146_0_0_7"/>
<keyword evidence="4" id="KW-0282">Flagellum</keyword>
<keyword evidence="4" id="KW-0969">Cilium</keyword>
<dbReference type="EMBL" id="FO203503">
    <property type="protein sequence ID" value="CCK81738.1"/>
    <property type="molecule type" value="Genomic_DNA"/>
</dbReference>
<dbReference type="AlphaFoldDB" id="K0NNU3"/>
<evidence type="ECO:0000256" key="2">
    <source>
        <dbReference type="SAM" id="MobiDB-lite"/>
    </source>
</evidence>
<evidence type="ECO:0000256" key="1">
    <source>
        <dbReference type="SAM" id="Coils"/>
    </source>
</evidence>
<accession>K0NNU3</accession>
<dbReference type="SUPFAM" id="SSF158791">
    <property type="entry name" value="MgtE N-terminal domain-like"/>
    <property type="match status" value="1"/>
</dbReference>
<feature type="region of interest" description="Disordered" evidence="2">
    <location>
        <begin position="43"/>
        <end position="63"/>
    </location>
</feature>
<dbReference type="STRING" id="651182.TOL2_C35810"/>
<dbReference type="RefSeq" id="WP_014958926.1">
    <property type="nucleotide sequence ID" value="NC_018645.1"/>
</dbReference>
<dbReference type="OrthoDB" id="5419231at2"/>
<protein>
    <submittedName>
        <fullName evidence="4">Conserved uncharacterized protein, associated with flagellar apparatus genes</fullName>
    </submittedName>
</protein>
<keyword evidence="3" id="KW-0812">Transmembrane</keyword>